<dbReference type="EMBL" id="LLXX01000207">
    <property type="protein sequence ID" value="KRQ95022.1"/>
    <property type="molecule type" value="Genomic_DNA"/>
</dbReference>
<dbReference type="Gene3D" id="3.40.1690.10">
    <property type="entry name" value="secretion proteins EscU"/>
    <property type="match status" value="1"/>
</dbReference>
<feature type="transmembrane region" description="Helical" evidence="3">
    <location>
        <begin position="190"/>
        <end position="209"/>
    </location>
</feature>
<dbReference type="Pfam" id="PF01312">
    <property type="entry name" value="Bac_export_2"/>
    <property type="match status" value="1"/>
</dbReference>
<dbReference type="GO" id="GO:0005886">
    <property type="term" value="C:plasma membrane"/>
    <property type="evidence" value="ECO:0007669"/>
    <property type="project" value="TreeGrafter"/>
</dbReference>
<dbReference type="InterPro" id="IPR029025">
    <property type="entry name" value="T3SS_substrate_exporter_C"/>
</dbReference>
<keyword evidence="5" id="KW-1185">Reference proteome</keyword>
<sequence length="346" mass="37631">MSDTSEQKSLPASAKKLQDAREKGQISHSHDFVSAVGAVAAIAYLWSFSGNIVGLWREALLLAVDMQNQPFQVALPQLGAALVALCWRTVLPLLAVTVAAAMLANIAINRGFLFSLAPMTPSLEHINPFTGFKRIFGLKNWIELAKTVVKGVLLGSTLVIVVAGTLNTLVRLPICGEGCIGFVFGSMAQLLLSIGIAFLLATGLVDILLQRWLFLREMRMTITESKRERQDQEGNPLVRSTRRRHREEQAREPPMGPRHATLFVRDESVVVGLRYIRGETSVPIVVCRARGAAALSLLDIAVSARIPVVAEAALARSLRRKPRLGSAIASQQFERVARAMLAAGLV</sequence>
<evidence type="ECO:0000256" key="1">
    <source>
        <dbReference type="ARBA" id="ARBA00010690"/>
    </source>
</evidence>
<dbReference type="PRINTS" id="PR00950">
    <property type="entry name" value="TYPE3IMSPROT"/>
</dbReference>
<dbReference type="PANTHER" id="PTHR30531">
    <property type="entry name" value="FLAGELLAR BIOSYNTHETIC PROTEIN FLHB"/>
    <property type="match status" value="1"/>
</dbReference>
<dbReference type="AlphaFoldDB" id="A0A0R3KNS8"/>
<dbReference type="RefSeq" id="WP_057854895.1">
    <property type="nucleotide sequence ID" value="NZ_LLXX01000207.1"/>
</dbReference>
<dbReference type="SUPFAM" id="SSF160544">
    <property type="entry name" value="EscU C-terminal domain-like"/>
    <property type="match status" value="1"/>
</dbReference>
<evidence type="ECO:0000313" key="5">
    <source>
        <dbReference type="Proteomes" id="UP000051913"/>
    </source>
</evidence>
<feature type="region of interest" description="Disordered" evidence="2">
    <location>
        <begin position="225"/>
        <end position="257"/>
    </location>
</feature>
<dbReference type="Proteomes" id="UP000051913">
    <property type="component" value="Unassembled WGS sequence"/>
</dbReference>
<feature type="transmembrane region" description="Helical" evidence="3">
    <location>
        <begin position="32"/>
        <end position="56"/>
    </location>
</feature>
<keyword evidence="3" id="KW-1133">Transmembrane helix</keyword>
<dbReference type="InterPro" id="IPR006135">
    <property type="entry name" value="T3SS_substrate_exporter"/>
</dbReference>
<dbReference type="GO" id="GO:0009306">
    <property type="term" value="P:protein secretion"/>
    <property type="evidence" value="ECO:0007669"/>
    <property type="project" value="InterPro"/>
</dbReference>
<evidence type="ECO:0008006" key="6">
    <source>
        <dbReference type="Google" id="ProtNLM"/>
    </source>
</evidence>
<organism evidence="4 5">
    <name type="scientific">Bradyrhizobium valentinum</name>
    <dbReference type="NCBI Taxonomy" id="1518501"/>
    <lineage>
        <taxon>Bacteria</taxon>
        <taxon>Pseudomonadati</taxon>
        <taxon>Pseudomonadota</taxon>
        <taxon>Alphaproteobacteria</taxon>
        <taxon>Hyphomicrobiales</taxon>
        <taxon>Nitrobacteraceae</taxon>
        <taxon>Bradyrhizobium</taxon>
    </lineage>
</organism>
<proteinExistence type="inferred from homology"/>
<dbReference type="PANTHER" id="PTHR30531:SF12">
    <property type="entry name" value="FLAGELLAR BIOSYNTHETIC PROTEIN FLHB"/>
    <property type="match status" value="1"/>
</dbReference>
<accession>A0A0R3KNS8</accession>
<comment type="caution">
    <text evidence="4">The sequence shown here is derived from an EMBL/GenBank/DDBJ whole genome shotgun (WGS) entry which is preliminary data.</text>
</comment>
<feature type="transmembrane region" description="Helical" evidence="3">
    <location>
        <begin position="76"/>
        <end position="104"/>
    </location>
</feature>
<feature type="transmembrane region" description="Helical" evidence="3">
    <location>
        <begin position="148"/>
        <end position="170"/>
    </location>
</feature>
<gene>
    <name evidence="4" type="ORF">CP49_32550</name>
</gene>
<protein>
    <recommendedName>
        <fullName evidence="6">Translocation protein in type III secretion system, RhcU</fullName>
    </recommendedName>
</protein>
<name>A0A0R3KNS8_9BRAD</name>
<dbReference type="STRING" id="1518501.CQ10_30210"/>
<comment type="similarity">
    <text evidence="1">Belongs to the type III secretion exporter family.</text>
</comment>
<keyword evidence="3" id="KW-0472">Membrane</keyword>
<evidence type="ECO:0000256" key="3">
    <source>
        <dbReference type="SAM" id="Phobius"/>
    </source>
</evidence>
<evidence type="ECO:0000313" key="4">
    <source>
        <dbReference type="EMBL" id="KRQ95022.1"/>
    </source>
</evidence>
<keyword evidence="3" id="KW-0812">Transmembrane</keyword>
<evidence type="ECO:0000256" key="2">
    <source>
        <dbReference type="SAM" id="MobiDB-lite"/>
    </source>
</evidence>
<reference evidence="4 5" key="1">
    <citation type="submission" date="2014-03" db="EMBL/GenBank/DDBJ databases">
        <title>Bradyrhizobium valentinum sp. nov., isolated from effective nodules of Lupinus mariae-josephae, a lupine endemic of basic-lime soils in Eastern Spain.</title>
        <authorList>
            <person name="Duran D."/>
            <person name="Rey L."/>
            <person name="Navarro A."/>
            <person name="Busquets A."/>
            <person name="Imperial J."/>
            <person name="Ruiz-Argueso T."/>
        </authorList>
    </citation>
    <scope>NUCLEOTIDE SEQUENCE [LARGE SCALE GENOMIC DNA]</scope>
    <source>
        <strain evidence="4 5">LmjM3</strain>
    </source>
</reference>